<dbReference type="PANTHER" id="PTHR43381">
    <property type="entry name" value="TRANSLATION INITIATION FACTOR IF-2-RELATED"/>
    <property type="match status" value="1"/>
</dbReference>
<feature type="domain" description="Tr-type G" evidence="7">
    <location>
        <begin position="12"/>
        <end position="222"/>
    </location>
</feature>
<keyword evidence="5" id="KW-0342">GTP-binding</keyword>
<dbReference type="InterPro" id="IPR023115">
    <property type="entry name" value="TIF_IF2_dom3"/>
</dbReference>
<dbReference type="Gene3D" id="2.40.30.10">
    <property type="entry name" value="Translation factors"/>
    <property type="match status" value="2"/>
</dbReference>
<dbReference type="InterPro" id="IPR005225">
    <property type="entry name" value="Small_GTP-bd"/>
</dbReference>
<comment type="caution">
    <text evidence="8">The sequence shown here is derived from an EMBL/GenBank/DDBJ whole genome shotgun (WGS) entry which is preliminary data.</text>
</comment>
<evidence type="ECO:0000313" key="8">
    <source>
        <dbReference type="EMBL" id="OGZ00095.1"/>
    </source>
</evidence>
<dbReference type="Proteomes" id="UP000178880">
    <property type="component" value="Unassembled WGS sequence"/>
</dbReference>
<dbReference type="CDD" id="cd01887">
    <property type="entry name" value="IF2_eIF5B"/>
    <property type="match status" value="1"/>
</dbReference>
<sequence>MTVKTETKGNMPRPPIVVVVGHVDHGKTSLLDFVRKTSVASREAGGITQAVGAYEIWHVPAQNDADRTRNDAETNAEGRGKIQRDSASSQRDSAEGDFAAVGRKITFIDTPGHEAFSKMRSRGAEVADLAILVVAADEGVKPQTKEAINALNEAKTPFIVAINKIDKTGGDMERAKQDLTASGVLLEGYGGSISYHGISAKTGEGINELLDLVVLAADLENLTYDPAAHVAGFILEARHDSRRGSEASIILKNGTLKRGETIYTKTTSGKVKILEDFLERPVQELVPSAPGVIIGFEKLPQVGEVFSGVPIVQEEKKLVPRVARKKEDRVLNLMLKASDGGSLEALSQILRALEKKDTPLNIIEEKVGDVTDGDLKTAIATGAHIIGFKIKVQKGARNLAEAHEVTIVTSDIIYDLVKVVEEFLVSAGKPATLGELEVLAVFNQKKLTEQLIGGRVLSGMVKTKAPFDIMRGATVVNDGKTQGAGRILTLREGKREIISAETGKEIGLHVNAPALILVGDRLIIRK</sequence>
<dbReference type="STRING" id="1798650.A2945_00145"/>
<keyword evidence="4" id="KW-0648">Protein biosynthesis</keyword>
<dbReference type="GO" id="GO:0003743">
    <property type="term" value="F:translation initiation factor activity"/>
    <property type="evidence" value="ECO:0007669"/>
    <property type="project" value="UniProtKB-KW"/>
</dbReference>
<dbReference type="InterPro" id="IPR036925">
    <property type="entry name" value="TIF_IF2_dom3_sf"/>
</dbReference>
<name>A0A1G2CFD4_9BACT</name>
<dbReference type="Pfam" id="PF11987">
    <property type="entry name" value="IF-2"/>
    <property type="match status" value="1"/>
</dbReference>
<comment type="similarity">
    <text evidence="1">Belongs to the TRAFAC class translation factor GTPase superfamily. Classic translation factor GTPase family. IF-2 subfamily.</text>
</comment>
<dbReference type="GO" id="GO:0003924">
    <property type="term" value="F:GTPase activity"/>
    <property type="evidence" value="ECO:0007669"/>
    <property type="project" value="InterPro"/>
</dbReference>
<feature type="compositionally biased region" description="Basic and acidic residues" evidence="6">
    <location>
        <begin position="64"/>
        <end position="84"/>
    </location>
</feature>
<dbReference type="FunFam" id="3.40.50.10050:FF:000001">
    <property type="entry name" value="Translation initiation factor IF-2"/>
    <property type="match status" value="1"/>
</dbReference>
<dbReference type="AlphaFoldDB" id="A0A1G2CFD4"/>
<dbReference type="NCBIfam" id="TIGR00231">
    <property type="entry name" value="small_GTP"/>
    <property type="match status" value="1"/>
</dbReference>
<evidence type="ECO:0000259" key="7">
    <source>
        <dbReference type="PROSITE" id="PS51722"/>
    </source>
</evidence>
<proteinExistence type="inferred from homology"/>
<dbReference type="Gene3D" id="3.40.50.300">
    <property type="entry name" value="P-loop containing nucleotide triphosphate hydrolases"/>
    <property type="match status" value="1"/>
</dbReference>
<feature type="region of interest" description="Disordered" evidence="6">
    <location>
        <begin position="62"/>
        <end position="95"/>
    </location>
</feature>
<dbReference type="GO" id="GO:0005525">
    <property type="term" value="F:GTP binding"/>
    <property type="evidence" value="ECO:0007669"/>
    <property type="project" value="UniProtKB-KW"/>
</dbReference>
<dbReference type="InterPro" id="IPR053905">
    <property type="entry name" value="EF-G-like_DII"/>
</dbReference>
<evidence type="ECO:0000256" key="6">
    <source>
        <dbReference type="SAM" id="MobiDB-lite"/>
    </source>
</evidence>
<dbReference type="SUPFAM" id="SSF52156">
    <property type="entry name" value="Initiation factor IF2/eIF5b, domain 3"/>
    <property type="match status" value="1"/>
</dbReference>
<dbReference type="InterPro" id="IPR009000">
    <property type="entry name" value="Transl_B-barrel_sf"/>
</dbReference>
<evidence type="ECO:0000313" key="9">
    <source>
        <dbReference type="Proteomes" id="UP000178880"/>
    </source>
</evidence>
<reference evidence="8 9" key="1">
    <citation type="journal article" date="2016" name="Nat. Commun.">
        <title>Thousands of microbial genomes shed light on interconnected biogeochemical processes in an aquifer system.</title>
        <authorList>
            <person name="Anantharaman K."/>
            <person name="Brown C.T."/>
            <person name="Hug L.A."/>
            <person name="Sharon I."/>
            <person name="Castelle C.J."/>
            <person name="Probst A.J."/>
            <person name="Thomas B.C."/>
            <person name="Singh A."/>
            <person name="Wilkins M.J."/>
            <person name="Karaoz U."/>
            <person name="Brodie E.L."/>
            <person name="Williams K.H."/>
            <person name="Hubbard S.S."/>
            <person name="Banfield J.F."/>
        </authorList>
    </citation>
    <scope>NUCLEOTIDE SEQUENCE [LARGE SCALE GENOMIC DNA]</scope>
</reference>
<dbReference type="GO" id="GO:0005737">
    <property type="term" value="C:cytoplasm"/>
    <property type="evidence" value="ECO:0007669"/>
    <property type="project" value="TreeGrafter"/>
</dbReference>
<dbReference type="EMBL" id="MHLA01000007">
    <property type="protein sequence ID" value="OGZ00095.1"/>
    <property type="molecule type" value="Genomic_DNA"/>
</dbReference>
<dbReference type="PANTHER" id="PTHR43381:SF4">
    <property type="entry name" value="EUKARYOTIC TRANSLATION INITIATION FACTOR 5B"/>
    <property type="match status" value="1"/>
</dbReference>
<gene>
    <name evidence="8" type="ORF">A2945_00145</name>
</gene>
<protein>
    <recommendedName>
        <fullName evidence="7">Tr-type G domain-containing protein</fullName>
    </recommendedName>
</protein>
<dbReference type="InterPro" id="IPR015760">
    <property type="entry name" value="TIF_IF2"/>
</dbReference>
<dbReference type="PROSITE" id="PS51722">
    <property type="entry name" value="G_TR_2"/>
    <property type="match status" value="1"/>
</dbReference>
<dbReference type="Gene3D" id="3.40.50.10050">
    <property type="entry name" value="Translation initiation factor IF- 2, domain 3"/>
    <property type="match status" value="1"/>
</dbReference>
<evidence type="ECO:0000256" key="1">
    <source>
        <dbReference type="ARBA" id="ARBA00007733"/>
    </source>
</evidence>
<dbReference type="Pfam" id="PF22042">
    <property type="entry name" value="EF-G_D2"/>
    <property type="match status" value="1"/>
</dbReference>
<dbReference type="Pfam" id="PF00009">
    <property type="entry name" value="GTP_EFTU"/>
    <property type="match status" value="1"/>
</dbReference>
<dbReference type="SUPFAM" id="SSF50447">
    <property type="entry name" value="Translation proteins"/>
    <property type="match status" value="2"/>
</dbReference>
<dbReference type="InterPro" id="IPR000795">
    <property type="entry name" value="T_Tr_GTP-bd_dom"/>
</dbReference>
<dbReference type="PRINTS" id="PR00315">
    <property type="entry name" value="ELONGATNFCT"/>
</dbReference>
<accession>A0A1G2CFD4</accession>
<organism evidence="8 9">
    <name type="scientific">Candidatus Liptonbacteria bacterium RIFCSPLOWO2_01_FULL_52_25</name>
    <dbReference type="NCBI Taxonomy" id="1798650"/>
    <lineage>
        <taxon>Bacteria</taxon>
        <taxon>Candidatus Liptoniibacteriota</taxon>
    </lineage>
</organism>
<evidence type="ECO:0000256" key="5">
    <source>
        <dbReference type="ARBA" id="ARBA00023134"/>
    </source>
</evidence>
<keyword evidence="3" id="KW-0547">Nucleotide-binding</keyword>
<dbReference type="InterPro" id="IPR027417">
    <property type="entry name" value="P-loop_NTPase"/>
</dbReference>
<keyword evidence="2" id="KW-0396">Initiation factor</keyword>
<evidence type="ECO:0000256" key="2">
    <source>
        <dbReference type="ARBA" id="ARBA00022540"/>
    </source>
</evidence>
<evidence type="ECO:0000256" key="4">
    <source>
        <dbReference type="ARBA" id="ARBA00022917"/>
    </source>
</evidence>
<evidence type="ECO:0000256" key="3">
    <source>
        <dbReference type="ARBA" id="ARBA00022741"/>
    </source>
</evidence>
<dbReference type="SUPFAM" id="SSF52540">
    <property type="entry name" value="P-loop containing nucleoside triphosphate hydrolases"/>
    <property type="match status" value="1"/>
</dbReference>